<dbReference type="SUPFAM" id="SSF51182">
    <property type="entry name" value="RmlC-like cupins"/>
    <property type="match status" value="1"/>
</dbReference>
<dbReference type="OrthoDB" id="8890080at2"/>
<dbReference type="Pfam" id="PF12833">
    <property type="entry name" value="HTH_18"/>
    <property type="match status" value="1"/>
</dbReference>
<dbReference type="EMBL" id="CP017476">
    <property type="protein sequence ID" value="AOW12758.1"/>
    <property type="molecule type" value="Genomic_DNA"/>
</dbReference>
<dbReference type="InterPro" id="IPR018060">
    <property type="entry name" value="HTH_AraC"/>
</dbReference>
<dbReference type="Pfam" id="PF02311">
    <property type="entry name" value="AraC_binding"/>
    <property type="match status" value="1"/>
</dbReference>
<dbReference type="InterPro" id="IPR003313">
    <property type="entry name" value="AraC-bd"/>
</dbReference>
<dbReference type="SUPFAM" id="SSF46689">
    <property type="entry name" value="Homeodomain-like"/>
    <property type="match status" value="1"/>
</dbReference>
<evidence type="ECO:0000256" key="2">
    <source>
        <dbReference type="ARBA" id="ARBA00023125"/>
    </source>
</evidence>
<evidence type="ECO:0000256" key="1">
    <source>
        <dbReference type="ARBA" id="ARBA00023015"/>
    </source>
</evidence>
<dbReference type="STRING" id="1763535.LPB072_07790"/>
<reference evidence="7 8" key="1">
    <citation type="submission" date="2016-02" db="EMBL/GenBank/DDBJ databases">
        <title>Draft genome sequence of Hydrogenophaga sp. LPB0072.</title>
        <authorList>
            <person name="Shin S.-K."/>
            <person name="Yi H."/>
        </authorList>
    </citation>
    <scope>NUCLEOTIDE SEQUENCE [LARGE SCALE GENOMIC DNA]</scope>
    <source>
        <strain evidence="7 8">LPB0072</strain>
    </source>
</reference>
<dbReference type="PANTHER" id="PTHR43280:SF32">
    <property type="entry name" value="TRANSCRIPTIONAL REGULATORY PROTEIN"/>
    <property type="match status" value="1"/>
</dbReference>
<dbReference type="Gene3D" id="1.10.10.60">
    <property type="entry name" value="Homeodomain-like"/>
    <property type="match status" value="1"/>
</dbReference>
<evidence type="ECO:0000259" key="5">
    <source>
        <dbReference type="PROSITE" id="PS01124"/>
    </source>
</evidence>
<keyword evidence="2" id="KW-0238">DNA-binding</keyword>
<dbReference type="GO" id="GO:0043565">
    <property type="term" value="F:sequence-specific DNA binding"/>
    <property type="evidence" value="ECO:0007669"/>
    <property type="project" value="InterPro"/>
</dbReference>
<dbReference type="InterPro" id="IPR011051">
    <property type="entry name" value="RmlC_Cupin_sf"/>
</dbReference>
<evidence type="ECO:0000256" key="3">
    <source>
        <dbReference type="ARBA" id="ARBA00023159"/>
    </source>
</evidence>
<dbReference type="GO" id="GO:0003700">
    <property type="term" value="F:DNA-binding transcription factor activity"/>
    <property type="evidence" value="ECO:0007669"/>
    <property type="project" value="InterPro"/>
</dbReference>
<dbReference type="Proteomes" id="UP000185680">
    <property type="component" value="Chromosome"/>
</dbReference>
<proteinExistence type="predicted"/>
<dbReference type="InterPro" id="IPR009057">
    <property type="entry name" value="Homeodomain-like_sf"/>
</dbReference>
<keyword evidence="4" id="KW-0804">Transcription</keyword>
<dbReference type="PANTHER" id="PTHR43280">
    <property type="entry name" value="ARAC-FAMILY TRANSCRIPTIONAL REGULATOR"/>
    <property type="match status" value="1"/>
</dbReference>
<dbReference type="Proteomes" id="UP000185657">
    <property type="component" value="Unassembled WGS sequence"/>
</dbReference>
<dbReference type="AlphaFoldDB" id="A0A167GVY6"/>
<feature type="domain" description="HTH araC/xylS-type" evidence="5">
    <location>
        <begin position="196"/>
        <end position="294"/>
    </location>
</feature>
<keyword evidence="1" id="KW-0805">Transcription regulation</keyword>
<evidence type="ECO:0000313" key="7">
    <source>
        <dbReference type="EMBL" id="OAD39947.1"/>
    </source>
</evidence>
<gene>
    <name evidence="6" type="ORF">LPB072_07790</name>
    <name evidence="7" type="ORF">LPB72_17285</name>
</gene>
<name>A0A167GVY6_9BURK</name>
<dbReference type="EMBL" id="LVWD01000034">
    <property type="protein sequence ID" value="OAD39947.1"/>
    <property type="molecule type" value="Genomic_DNA"/>
</dbReference>
<dbReference type="PRINTS" id="PR00032">
    <property type="entry name" value="HTHARAC"/>
</dbReference>
<dbReference type="SMART" id="SM00342">
    <property type="entry name" value="HTH_ARAC"/>
    <property type="match status" value="1"/>
</dbReference>
<dbReference type="InterPro" id="IPR020449">
    <property type="entry name" value="Tscrpt_reg_AraC-type_HTH"/>
</dbReference>
<dbReference type="InterPro" id="IPR014710">
    <property type="entry name" value="RmlC-like_jellyroll"/>
</dbReference>
<keyword evidence="8" id="KW-1185">Reference proteome</keyword>
<protein>
    <submittedName>
        <fullName evidence="6">AraC family transcriptional regulator</fullName>
    </submittedName>
</protein>
<keyword evidence="3" id="KW-0010">Activator</keyword>
<evidence type="ECO:0000256" key="4">
    <source>
        <dbReference type="ARBA" id="ARBA00023163"/>
    </source>
</evidence>
<reference evidence="6 9" key="2">
    <citation type="submission" date="2016-10" db="EMBL/GenBank/DDBJ databases">
        <title>Hydorgenophaga sp. LPB0072 isolated from gastropod.</title>
        <authorList>
            <person name="Kim E."/>
            <person name="Yi H."/>
        </authorList>
    </citation>
    <scope>NUCLEOTIDE SEQUENCE [LARGE SCALE GENOMIC DNA]</scope>
    <source>
        <strain evidence="6 9">LPB0072</strain>
    </source>
</reference>
<evidence type="ECO:0000313" key="9">
    <source>
        <dbReference type="Proteomes" id="UP000185680"/>
    </source>
</evidence>
<dbReference type="KEGG" id="hyl:LPB072_07790"/>
<sequence>MAACVEYLYDSNMRQHDGILISNGLFGESAQLPDVMHCETIAARSALHGWELAPHRHGKLHQLLLLQKGEGIAHLEGQKVALAARSLVNVPPGDVHAFSFEPDTQGFVVTLADEMLDAMFAGVGDVRRVLSRSFVGTASPQVDAVMRQIWAEFSGLGEARALVLRGLGATLLGLAARMAHEGLAVGESAADSAQMRRFEALIEAHYLAHWRVADYAKALGMSPTHLSRIARAASGEPASSLIGARVIREARRNLAYTTLGVATIAYALGFADPAHFSRVFSRATGLSPRAFRQQVGH</sequence>
<evidence type="ECO:0000313" key="6">
    <source>
        <dbReference type="EMBL" id="AOW12758.1"/>
    </source>
</evidence>
<organism evidence="6 9">
    <name type="scientific">Hydrogenophaga crassostreae</name>
    <dbReference type="NCBI Taxonomy" id="1763535"/>
    <lineage>
        <taxon>Bacteria</taxon>
        <taxon>Pseudomonadati</taxon>
        <taxon>Pseudomonadota</taxon>
        <taxon>Betaproteobacteria</taxon>
        <taxon>Burkholderiales</taxon>
        <taxon>Comamonadaceae</taxon>
        <taxon>Hydrogenophaga</taxon>
    </lineage>
</organism>
<accession>A0A167GVY6</accession>
<dbReference type="Gene3D" id="2.60.120.10">
    <property type="entry name" value="Jelly Rolls"/>
    <property type="match status" value="1"/>
</dbReference>
<evidence type="ECO:0000313" key="8">
    <source>
        <dbReference type="Proteomes" id="UP000185657"/>
    </source>
</evidence>
<dbReference type="PROSITE" id="PS01124">
    <property type="entry name" value="HTH_ARAC_FAMILY_2"/>
    <property type="match status" value="1"/>
</dbReference>